<evidence type="ECO:0000313" key="7">
    <source>
        <dbReference type="EMBL" id="SVC59308.1"/>
    </source>
</evidence>
<dbReference type="InterPro" id="IPR011990">
    <property type="entry name" value="TPR-like_helical_dom_sf"/>
</dbReference>
<keyword evidence="5" id="KW-0449">Lipoprotein</keyword>
<sequence>MRNLIFFLVIFSLLGCSYFDEKEDVTKTWDADRLYAEAKGNLDAGNYPQAVDFYQRLEVRYPFGKHAQQSLLDLSYSYFKSEQHDASIASCNRFIKLYPQNLHVDYAYYLRGLAYFNKGKATVHRFIPNEISDESQRDPGSAFQSFQNFSDLIKKFPESEYIEDAEKRMRHLRNNLAENEIHIANYYMRRGAFIAAVNRARYVIENYDRTPVVPEALILMAKAYRVLEMEDLANDALRVLKLNYPN</sequence>
<dbReference type="EMBL" id="UINC01099777">
    <property type="protein sequence ID" value="SVC59308.1"/>
    <property type="molecule type" value="Genomic_DNA"/>
</dbReference>
<evidence type="ECO:0000256" key="3">
    <source>
        <dbReference type="ARBA" id="ARBA00023139"/>
    </source>
</evidence>
<dbReference type="Pfam" id="PF13525">
    <property type="entry name" value="YfiO"/>
    <property type="match status" value="1"/>
</dbReference>
<dbReference type="Gene3D" id="1.25.40.10">
    <property type="entry name" value="Tetratricopeptide repeat domain"/>
    <property type="match status" value="1"/>
</dbReference>
<keyword evidence="2" id="KW-0472">Membrane</keyword>
<dbReference type="AlphaFoldDB" id="A0A382NFN1"/>
<name>A0A382NFN1_9ZZZZ</name>
<dbReference type="HAMAP" id="MF_00922">
    <property type="entry name" value="OM_assembly_BamD"/>
    <property type="match status" value="1"/>
</dbReference>
<accession>A0A382NFN1</accession>
<dbReference type="InterPro" id="IPR039565">
    <property type="entry name" value="BamD-like"/>
</dbReference>
<dbReference type="PANTHER" id="PTHR37423">
    <property type="entry name" value="SOLUBLE LYTIC MUREIN TRANSGLYCOSYLASE-RELATED"/>
    <property type="match status" value="1"/>
</dbReference>
<dbReference type="NCBIfam" id="TIGR03302">
    <property type="entry name" value="OM_YfiO"/>
    <property type="match status" value="1"/>
</dbReference>
<organism evidence="7">
    <name type="scientific">marine metagenome</name>
    <dbReference type="NCBI Taxonomy" id="408172"/>
    <lineage>
        <taxon>unclassified sequences</taxon>
        <taxon>metagenomes</taxon>
        <taxon>ecological metagenomes</taxon>
    </lineage>
</organism>
<evidence type="ECO:0000256" key="1">
    <source>
        <dbReference type="ARBA" id="ARBA00022729"/>
    </source>
</evidence>
<keyword evidence="3" id="KW-0564">Palmitate</keyword>
<keyword evidence="4" id="KW-0998">Cell outer membrane</keyword>
<keyword evidence="1" id="KW-0732">Signal</keyword>
<dbReference type="PROSITE" id="PS51257">
    <property type="entry name" value="PROKAR_LIPOPROTEIN"/>
    <property type="match status" value="1"/>
</dbReference>
<gene>
    <name evidence="7" type="ORF">METZ01_LOCUS312162</name>
</gene>
<dbReference type="SUPFAM" id="SSF48452">
    <property type="entry name" value="TPR-like"/>
    <property type="match status" value="1"/>
</dbReference>
<dbReference type="GO" id="GO:1990063">
    <property type="term" value="C:Bam protein complex"/>
    <property type="evidence" value="ECO:0007669"/>
    <property type="project" value="TreeGrafter"/>
</dbReference>
<feature type="non-terminal residue" evidence="7">
    <location>
        <position position="246"/>
    </location>
</feature>
<reference evidence="7" key="1">
    <citation type="submission" date="2018-05" db="EMBL/GenBank/DDBJ databases">
        <authorList>
            <person name="Lanie J.A."/>
            <person name="Ng W.-L."/>
            <person name="Kazmierczak K.M."/>
            <person name="Andrzejewski T.M."/>
            <person name="Davidsen T.M."/>
            <person name="Wayne K.J."/>
            <person name="Tettelin H."/>
            <person name="Glass J.I."/>
            <person name="Rusch D."/>
            <person name="Podicherti R."/>
            <person name="Tsui H.-C.T."/>
            <person name="Winkler M.E."/>
        </authorList>
    </citation>
    <scope>NUCLEOTIDE SEQUENCE</scope>
</reference>
<protein>
    <recommendedName>
        <fullName evidence="6">Outer membrane lipoprotein BamD-like domain-containing protein</fullName>
    </recommendedName>
</protein>
<evidence type="ECO:0000256" key="5">
    <source>
        <dbReference type="ARBA" id="ARBA00023288"/>
    </source>
</evidence>
<dbReference type="CDD" id="cd15830">
    <property type="entry name" value="BamD"/>
    <property type="match status" value="1"/>
</dbReference>
<dbReference type="GO" id="GO:0051205">
    <property type="term" value="P:protein insertion into membrane"/>
    <property type="evidence" value="ECO:0007669"/>
    <property type="project" value="TreeGrafter"/>
</dbReference>
<feature type="domain" description="Outer membrane lipoprotein BamD-like" evidence="6">
    <location>
        <begin position="31"/>
        <end position="236"/>
    </location>
</feature>
<dbReference type="InterPro" id="IPR017689">
    <property type="entry name" value="BamD"/>
</dbReference>
<proteinExistence type="inferred from homology"/>
<evidence type="ECO:0000259" key="6">
    <source>
        <dbReference type="Pfam" id="PF13525"/>
    </source>
</evidence>
<dbReference type="PANTHER" id="PTHR37423:SF1">
    <property type="entry name" value="OUTER MEMBRANE PROTEIN ASSEMBLY FACTOR BAMD"/>
    <property type="match status" value="1"/>
</dbReference>
<evidence type="ECO:0000256" key="2">
    <source>
        <dbReference type="ARBA" id="ARBA00023136"/>
    </source>
</evidence>
<evidence type="ECO:0000256" key="4">
    <source>
        <dbReference type="ARBA" id="ARBA00023237"/>
    </source>
</evidence>